<protein>
    <submittedName>
        <fullName evidence="1">Uncharacterized protein</fullName>
    </submittedName>
</protein>
<sequence length="191" mass="21850">MILRSKEHPYWHVAALVAANAKSVESIEVSFYYYLPQSLTDRRHVVEVGVEDFLDVIYMEKLIESCPIGAEVAIHSKVRMLSCEVKHIPMIDLSTAAVAHLSKLRPFLKNDFDQFAWFKSGRSYHGYGGRFINSEEFVDLMGRLLLANQIGVPPTVDPRWVGHRLIAGYAALRWTKNTDQYTDVPRRVSRV</sequence>
<dbReference type="AlphaFoldDB" id="A0AB73Q584"/>
<organism evidence="1 2">
    <name type="scientific">Pseudomonas savastanoi pv. nerii</name>
    <dbReference type="NCBI Taxonomy" id="360921"/>
    <lineage>
        <taxon>Bacteria</taxon>
        <taxon>Pseudomonadati</taxon>
        <taxon>Pseudomonadota</taxon>
        <taxon>Gammaproteobacteria</taxon>
        <taxon>Pseudomonadales</taxon>
        <taxon>Pseudomonadaceae</taxon>
        <taxon>Pseudomonas</taxon>
    </lineage>
</organism>
<accession>A0AB73Q584</accession>
<dbReference type="Pfam" id="PF24387">
    <property type="entry name" value="AEP-like"/>
    <property type="match status" value="1"/>
</dbReference>
<dbReference type="EMBL" id="NIAY01000072">
    <property type="protein sequence ID" value="PAB31418.1"/>
    <property type="molecule type" value="Genomic_DNA"/>
</dbReference>
<comment type="caution">
    <text evidence="1">The sequence shown here is derived from an EMBL/GenBank/DDBJ whole genome shotgun (WGS) entry which is preliminary data.</text>
</comment>
<gene>
    <name evidence="1" type="ORF">CC205_16320</name>
</gene>
<dbReference type="Proteomes" id="UP000216306">
    <property type="component" value="Unassembled WGS sequence"/>
</dbReference>
<evidence type="ECO:0000313" key="2">
    <source>
        <dbReference type="Proteomes" id="UP000216306"/>
    </source>
</evidence>
<dbReference type="RefSeq" id="WP_095179010.1">
    <property type="nucleotide sequence ID" value="NZ_NIAY01000072.1"/>
</dbReference>
<dbReference type="InterPro" id="IPR056250">
    <property type="entry name" value="AEP-like"/>
</dbReference>
<proteinExistence type="predicted"/>
<reference evidence="1 2" key="1">
    <citation type="submission" date="2017-05" db="EMBL/GenBank/DDBJ databases">
        <title>Comparative genomic of Pseudomonas savastanoi pathovars.</title>
        <authorList>
            <person name="Pintado A."/>
            <person name="Moreno-Perez A."/>
            <person name="Caballo-Ponce E."/>
            <person name="Murillo J."/>
            <person name="Bardaji L."/>
            <person name="Cerboneschi M."/>
            <person name="Rodriguez-Palenzuela P."/>
            <person name="Ramos C."/>
            <person name="Tegli S."/>
        </authorList>
    </citation>
    <scope>NUCLEOTIDE SEQUENCE [LARGE SCALE GENOMIC DNA]</scope>
    <source>
        <strain evidence="1 2">ESC 23</strain>
    </source>
</reference>
<name>A0AB73Q584_PSESS</name>
<evidence type="ECO:0000313" key="1">
    <source>
        <dbReference type="EMBL" id="PAB31418.1"/>
    </source>
</evidence>